<reference evidence="3" key="1">
    <citation type="journal article" date="2005" name="Nature">
        <title>The map-based sequence of the rice genome.</title>
        <authorList>
            <consortium name="International rice genome sequencing project (IRGSP)"/>
            <person name="Matsumoto T."/>
            <person name="Wu J."/>
            <person name="Kanamori H."/>
            <person name="Katayose Y."/>
            <person name="Fujisawa M."/>
            <person name="Namiki N."/>
            <person name="Mizuno H."/>
            <person name="Yamamoto K."/>
            <person name="Antonio B.A."/>
            <person name="Baba T."/>
            <person name="Sakata K."/>
            <person name="Nagamura Y."/>
            <person name="Aoki H."/>
            <person name="Arikawa K."/>
            <person name="Arita K."/>
            <person name="Bito T."/>
            <person name="Chiden Y."/>
            <person name="Fujitsuka N."/>
            <person name="Fukunaka R."/>
            <person name="Hamada M."/>
            <person name="Harada C."/>
            <person name="Hayashi A."/>
            <person name="Hijishita S."/>
            <person name="Honda M."/>
            <person name="Hosokawa S."/>
            <person name="Ichikawa Y."/>
            <person name="Idonuma A."/>
            <person name="Iijima M."/>
            <person name="Ikeda M."/>
            <person name="Ikeno M."/>
            <person name="Ito K."/>
            <person name="Ito S."/>
            <person name="Ito T."/>
            <person name="Ito Y."/>
            <person name="Ito Y."/>
            <person name="Iwabuchi A."/>
            <person name="Kamiya K."/>
            <person name="Karasawa W."/>
            <person name="Kurita K."/>
            <person name="Katagiri S."/>
            <person name="Kikuta A."/>
            <person name="Kobayashi H."/>
            <person name="Kobayashi N."/>
            <person name="Machita K."/>
            <person name="Maehara T."/>
            <person name="Masukawa M."/>
            <person name="Mizubayashi T."/>
            <person name="Mukai Y."/>
            <person name="Nagasaki H."/>
            <person name="Nagata Y."/>
            <person name="Naito S."/>
            <person name="Nakashima M."/>
            <person name="Nakama Y."/>
            <person name="Nakamichi Y."/>
            <person name="Nakamura M."/>
            <person name="Meguro A."/>
            <person name="Negishi M."/>
            <person name="Ohta I."/>
            <person name="Ohta T."/>
            <person name="Okamoto M."/>
            <person name="Ono N."/>
            <person name="Saji S."/>
            <person name="Sakaguchi M."/>
            <person name="Sakai K."/>
            <person name="Shibata M."/>
            <person name="Shimokawa T."/>
            <person name="Song J."/>
            <person name="Takazaki Y."/>
            <person name="Terasawa K."/>
            <person name="Tsugane M."/>
            <person name="Tsuji K."/>
            <person name="Ueda S."/>
            <person name="Waki K."/>
            <person name="Yamagata H."/>
            <person name="Yamamoto M."/>
            <person name="Yamamoto S."/>
            <person name="Yamane H."/>
            <person name="Yoshiki S."/>
            <person name="Yoshihara R."/>
            <person name="Yukawa K."/>
            <person name="Zhong H."/>
            <person name="Yano M."/>
            <person name="Yuan Q."/>
            <person name="Ouyang S."/>
            <person name="Liu J."/>
            <person name="Jones K.M."/>
            <person name="Gansberger K."/>
            <person name="Moffat K."/>
            <person name="Hill J."/>
            <person name="Bera J."/>
            <person name="Fadrosh D."/>
            <person name="Jin S."/>
            <person name="Johri S."/>
            <person name="Kim M."/>
            <person name="Overton L."/>
            <person name="Reardon M."/>
            <person name="Tsitrin T."/>
            <person name="Vuong H."/>
            <person name="Weaver B."/>
            <person name="Ciecko A."/>
            <person name="Tallon L."/>
            <person name="Jackson J."/>
            <person name="Pai G."/>
            <person name="Aken S.V."/>
            <person name="Utterback T."/>
            <person name="Reidmuller S."/>
            <person name="Feldblyum T."/>
            <person name="Hsiao J."/>
            <person name="Zismann V."/>
            <person name="Iobst S."/>
            <person name="de Vazeille A.R."/>
            <person name="Buell C.R."/>
            <person name="Ying K."/>
            <person name="Li Y."/>
            <person name="Lu T."/>
            <person name="Huang Y."/>
            <person name="Zhao Q."/>
            <person name="Feng Q."/>
            <person name="Zhang L."/>
            <person name="Zhu J."/>
            <person name="Weng Q."/>
            <person name="Mu J."/>
            <person name="Lu Y."/>
            <person name="Fan D."/>
            <person name="Liu Y."/>
            <person name="Guan J."/>
            <person name="Zhang Y."/>
            <person name="Yu S."/>
            <person name="Liu X."/>
            <person name="Zhang Y."/>
            <person name="Hong G."/>
            <person name="Han B."/>
            <person name="Choisne N."/>
            <person name="Demange N."/>
            <person name="Orjeda G."/>
            <person name="Samain S."/>
            <person name="Cattolico L."/>
            <person name="Pelletier E."/>
            <person name="Couloux A."/>
            <person name="Segurens B."/>
            <person name="Wincker P."/>
            <person name="D'Hont A."/>
            <person name="Scarpelli C."/>
            <person name="Weissenbach J."/>
            <person name="Salanoubat M."/>
            <person name="Quetier F."/>
            <person name="Yu Y."/>
            <person name="Kim H.R."/>
            <person name="Rambo T."/>
            <person name="Currie J."/>
            <person name="Collura K."/>
            <person name="Luo M."/>
            <person name="Yang T."/>
            <person name="Ammiraju J.S.S."/>
            <person name="Engler F."/>
            <person name="Soderlund C."/>
            <person name="Wing R.A."/>
            <person name="Palmer L.E."/>
            <person name="de la Bastide M."/>
            <person name="Spiegel L."/>
            <person name="Nascimento L."/>
            <person name="Zutavern T."/>
            <person name="O'Shaughnessy A."/>
            <person name="Dike S."/>
            <person name="Dedhia N."/>
            <person name="Preston R."/>
            <person name="Balija V."/>
            <person name="McCombie W.R."/>
            <person name="Chow T."/>
            <person name="Chen H."/>
            <person name="Chung M."/>
            <person name="Chen C."/>
            <person name="Shaw J."/>
            <person name="Wu H."/>
            <person name="Hsiao K."/>
            <person name="Chao Y."/>
            <person name="Chu M."/>
            <person name="Cheng C."/>
            <person name="Hour A."/>
            <person name="Lee P."/>
            <person name="Lin S."/>
            <person name="Lin Y."/>
            <person name="Liou J."/>
            <person name="Liu S."/>
            <person name="Hsing Y."/>
            <person name="Raghuvanshi S."/>
            <person name="Mohanty A."/>
            <person name="Bharti A.K."/>
            <person name="Gaur A."/>
            <person name="Gupta V."/>
            <person name="Kumar D."/>
            <person name="Ravi V."/>
            <person name="Vij S."/>
            <person name="Kapur A."/>
            <person name="Khurana P."/>
            <person name="Khurana P."/>
            <person name="Khurana J.P."/>
            <person name="Tyagi A.K."/>
            <person name="Gaikwad K."/>
            <person name="Singh A."/>
            <person name="Dalal V."/>
            <person name="Srivastava S."/>
            <person name="Dixit A."/>
            <person name="Pal A.K."/>
            <person name="Ghazi I.A."/>
            <person name="Yadav M."/>
            <person name="Pandit A."/>
            <person name="Bhargava A."/>
            <person name="Sureshbabu K."/>
            <person name="Batra K."/>
            <person name="Sharma T.R."/>
            <person name="Mohapatra T."/>
            <person name="Singh N.K."/>
            <person name="Messing J."/>
            <person name="Nelson A.B."/>
            <person name="Fuks G."/>
            <person name="Kavchok S."/>
            <person name="Keizer G."/>
            <person name="Linton E."/>
            <person name="Llaca V."/>
            <person name="Song R."/>
            <person name="Tanyolac B."/>
            <person name="Young S."/>
            <person name="Ho-Il K."/>
            <person name="Hahn J.H."/>
            <person name="Sangsakoo G."/>
            <person name="Vanavichit A."/>
            <person name="de Mattos Luiz.A.T."/>
            <person name="Zimmer P.D."/>
            <person name="Malone G."/>
            <person name="Dellagostin O."/>
            <person name="de Oliveira A.C."/>
            <person name="Bevan M."/>
            <person name="Bancroft I."/>
            <person name="Minx P."/>
            <person name="Cordum H."/>
            <person name="Wilson R."/>
            <person name="Cheng Z."/>
            <person name="Jin W."/>
            <person name="Jiang J."/>
            <person name="Leong S.A."/>
            <person name="Iwama H."/>
            <person name="Gojobori T."/>
            <person name="Itoh T."/>
            <person name="Niimura Y."/>
            <person name="Fujii Y."/>
            <person name="Habara T."/>
            <person name="Sakai H."/>
            <person name="Sato Y."/>
            <person name="Wilson G."/>
            <person name="Kumar K."/>
            <person name="McCouch S."/>
            <person name="Juretic N."/>
            <person name="Hoen D."/>
            <person name="Wright S."/>
            <person name="Bruskiewich R."/>
            <person name="Bureau T."/>
            <person name="Miyao A."/>
            <person name="Hirochika H."/>
            <person name="Nishikawa T."/>
            <person name="Kadowaki K."/>
            <person name="Sugiura M."/>
            <person name="Burr B."/>
            <person name="Sasaki T."/>
        </authorList>
    </citation>
    <scope>NUCLEOTIDE SEQUENCE [LARGE SCALE GENOMIC DNA]</scope>
    <source>
        <strain evidence="3">cv. Nipponbare</strain>
    </source>
</reference>
<evidence type="ECO:0000313" key="3">
    <source>
        <dbReference type="Proteomes" id="UP000059680"/>
    </source>
</evidence>
<feature type="region of interest" description="Disordered" evidence="1">
    <location>
        <begin position="172"/>
        <end position="196"/>
    </location>
</feature>
<evidence type="ECO:0000256" key="1">
    <source>
        <dbReference type="SAM" id="MobiDB-lite"/>
    </source>
</evidence>
<dbReference type="OrthoDB" id="10474419at2759"/>
<dbReference type="EMBL" id="AP014957">
    <property type="protein sequence ID" value="BAS76058.1"/>
    <property type="molecule type" value="Genomic_DNA"/>
</dbReference>
<protein>
    <submittedName>
        <fullName evidence="2">Os01g0933075 protein</fullName>
    </submittedName>
</protein>
<accession>A0A0P0VCG6</accession>
<reference evidence="2 3" key="2">
    <citation type="journal article" date="2013" name="Plant Cell Physiol.">
        <title>Rice Annotation Project Database (RAP-DB): an integrative and interactive database for rice genomics.</title>
        <authorList>
            <person name="Sakai H."/>
            <person name="Lee S.S."/>
            <person name="Tanaka T."/>
            <person name="Numa H."/>
            <person name="Kim J."/>
            <person name="Kawahara Y."/>
            <person name="Wakimoto H."/>
            <person name="Yang C.C."/>
            <person name="Iwamoto M."/>
            <person name="Abe T."/>
            <person name="Yamada Y."/>
            <person name="Muto A."/>
            <person name="Inokuchi H."/>
            <person name="Ikemura T."/>
            <person name="Matsumoto T."/>
            <person name="Sasaki T."/>
            <person name="Itoh T."/>
        </authorList>
    </citation>
    <scope>NUCLEOTIDE SEQUENCE [LARGE SCALE GENOMIC DNA]</scope>
    <source>
        <strain evidence="3">cv. Nipponbare</strain>
    </source>
</reference>
<dbReference type="AlphaFoldDB" id="A0A0P0VCG6"/>
<sequence length="196" mass="19982">MVSSSSSSAAGGGFELPPACGFHSAEPGAADRRGLLLLLRLAAAVASTVVVVAAASDAGKLSLWALVKVVAPLPPLPPTPPRAAPSSSAGAHRGEGRRTWCGRRVAILLPLRGEEKRVLRRVVVLSGGGSSSHSGCPVLSLPLSSRPRGICPMPGNSSLGSPGRMGISAHLQGPSPISMSTIRPDRQSPRNRPCSL</sequence>
<organism evidence="2 3">
    <name type="scientific">Oryza sativa subsp. japonica</name>
    <name type="common">Rice</name>
    <dbReference type="NCBI Taxonomy" id="39947"/>
    <lineage>
        <taxon>Eukaryota</taxon>
        <taxon>Viridiplantae</taxon>
        <taxon>Streptophyta</taxon>
        <taxon>Embryophyta</taxon>
        <taxon>Tracheophyta</taxon>
        <taxon>Spermatophyta</taxon>
        <taxon>Magnoliopsida</taxon>
        <taxon>Liliopsida</taxon>
        <taxon>Poales</taxon>
        <taxon>Poaceae</taxon>
        <taxon>BOP clade</taxon>
        <taxon>Oryzoideae</taxon>
        <taxon>Oryzeae</taxon>
        <taxon>Oryzinae</taxon>
        <taxon>Oryza</taxon>
        <taxon>Oryza sativa</taxon>
    </lineage>
</organism>
<dbReference type="Proteomes" id="UP000059680">
    <property type="component" value="Chromosome 1"/>
</dbReference>
<feature type="region of interest" description="Disordered" evidence="1">
    <location>
        <begin position="76"/>
        <end position="96"/>
    </location>
</feature>
<gene>
    <name evidence="2" type="ordered locus">Os01g0933075</name>
    <name evidence="2" type="ORF">OSNPB_010933075</name>
</gene>
<name>A0A0P0VCG6_ORYSJ</name>
<dbReference type="OMA" id="GICPMPG"/>
<keyword evidence="3" id="KW-1185">Reference proteome</keyword>
<evidence type="ECO:0000313" key="2">
    <source>
        <dbReference type="EMBL" id="BAS76058.1"/>
    </source>
</evidence>
<dbReference type="PaxDb" id="39947-A0A0P0VCG6"/>
<dbReference type="Gramene" id="Os01t0933075-01">
    <property type="protein sequence ID" value="Os01t0933075-01"/>
    <property type="gene ID" value="Os01g0933075"/>
</dbReference>
<dbReference type="InParanoid" id="A0A0P0VCG6"/>
<reference evidence="2 3" key="3">
    <citation type="journal article" date="2013" name="Rice">
        <title>Improvement of the Oryza sativa Nipponbare reference genome using next generation sequence and optical map data.</title>
        <authorList>
            <person name="Kawahara Y."/>
            <person name="de la Bastide M."/>
            <person name="Hamilton J.P."/>
            <person name="Kanamori H."/>
            <person name="McCombie W.R."/>
            <person name="Ouyang S."/>
            <person name="Schwartz D.C."/>
            <person name="Tanaka T."/>
            <person name="Wu J."/>
            <person name="Zhou S."/>
            <person name="Childs K.L."/>
            <person name="Davidson R.M."/>
            <person name="Lin H."/>
            <person name="Quesada-Ocampo L."/>
            <person name="Vaillancourt B."/>
            <person name="Sakai H."/>
            <person name="Lee S.S."/>
            <person name="Kim J."/>
            <person name="Numa H."/>
            <person name="Itoh T."/>
            <person name="Buell C.R."/>
            <person name="Matsumoto T."/>
        </authorList>
    </citation>
    <scope>NUCLEOTIDE SEQUENCE [LARGE SCALE GENOMIC DNA]</scope>
    <source>
        <strain evidence="3">cv. Nipponbare</strain>
    </source>
</reference>
<proteinExistence type="predicted"/>